<sequence length="336" mass="33362">MRTRLTRLFGAVAVVFAAGTAGVVASPGTAAAAEPVVVGSCAATVQGAPGTPVALSPGAVLDPVVDLVRAVPLLGPPLAEPFKRAFTALPPIPIGSVQVGRTVITGGEIANQVNAELNKLPLLGPIITTLTGAVRTRLTELCGVTVKVVNGVAAPVQDGSEALADASEQAVGRVVSPPPGSTPPPPNPGGTPPQTGRPGTNPGTPGTRPDPQRPFTPVGGVGGLDVPLYGSNPWSGNFGRLPLLSYGSLPFAVPGQYAPSPGVRYGGGVSGYRPGYELPSAGDSDGVQTAGHAQALPGLGRMGGGVAAPVLLAVLMLACVTGALVRTWVLRRAVVA</sequence>
<accession>A0ABV9Y842</accession>
<dbReference type="Proteomes" id="UP001595833">
    <property type="component" value="Unassembled WGS sequence"/>
</dbReference>
<organism evidence="4 5">
    <name type="scientific">Saccharothrix xinjiangensis</name>
    <dbReference type="NCBI Taxonomy" id="204798"/>
    <lineage>
        <taxon>Bacteria</taxon>
        <taxon>Bacillati</taxon>
        <taxon>Actinomycetota</taxon>
        <taxon>Actinomycetes</taxon>
        <taxon>Pseudonocardiales</taxon>
        <taxon>Pseudonocardiaceae</taxon>
        <taxon>Saccharothrix</taxon>
    </lineage>
</organism>
<feature type="compositionally biased region" description="Low complexity" evidence="1">
    <location>
        <begin position="192"/>
        <end position="209"/>
    </location>
</feature>
<proteinExistence type="predicted"/>
<dbReference type="EMBL" id="JBHSJB010000023">
    <property type="protein sequence ID" value="MFC5056756.1"/>
    <property type="molecule type" value="Genomic_DNA"/>
</dbReference>
<name>A0ABV9Y842_9PSEU</name>
<keyword evidence="2" id="KW-1133">Transmembrane helix</keyword>
<keyword evidence="5" id="KW-1185">Reference proteome</keyword>
<evidence type="ECO:0000256" key="3">
    <source>
        <dbReference type="SAM" id="SignalP"/>
    </source>
</evidence>
<feature type="chain" id="PRO_5046242179" evidence="3">
    <location>
        <begin position="33"/>
        <end position="336"/>
    </location>
</feature>
<evidence type="ECO:0000313" key="4">
    <source>
        <dbReference type="EMBL" id="MFC5056756.1"/>
    </source>
</evidence>
<reference evidence="5" key="1">
    <citation type="journal article" date="2019" name="Int. J. Syst. Evol. Microbiol.">
        <title>The Global Catalogue of Microorganisms (GCM) 10K type strain sequencing project: providing services to taxonomists for standard genome sequencing and annotation.</title>
        <authorList>
            <consortium name="The Broad Institute Genomics Platform"/>
            <consortium name="The Broad Institute Genome Sequencing Center for Infectious Disease"/>
            <person name="Wu L."/>
            <person name="Ma J."/>
        </authorList>
    </citation>
    <scope>NUCLEOTIDE SEQUENCE [LARGE SCALE GENOMIC DNA]</scope>
    <source>
        <strain evidence="5">KCTC 12848</strain>
    </source>
</reference>
<keyword evidence="2" id="KW-0812">Transmembrane</keyword>
<feature type="signal peptide" evidence="3">
    <location>
        <begin position="1"/>
        <end position="32"/>
    </location>
</feature>
<keyword evidence="3" id="KW-0732">Signal</keyword>
<evidence type="ECO:0000256" key="2">
    <source>
        <dbReference type="SAM" id="Phobius"/>
    </source>
</evidence>
<gene>
    <name evidence="4" type="ORF">ACFPFM_23795</name>
</gene>
<dbReference type="RefSeq" id="WP_344034497.1">
    <property type="nucleotide sequence ID" value="NZ_BAAAKE010000001.1"/>
</dbReference>
<feature type="transmembrane region" description="Helical" evidence="2">
    <location>
        <begin position="306"/>
        <end position="329"/>
    </location>
</feature>
<feature type="region of interest" description="Disordered" evidence="1">
    <location>
        <begin position="163"/>
        <end position="222"/>
    </location>
</feature>
<comment type="caution">
    <text evidence="4">The sequence shown here is derived from an EMBL/GenBank/DDBJ whole genome shotgun (WGS) entry which is preliminary data.</text>
</comment>
<evidence type="ECO:0000313" key="5">
    <source>
        <dbReference type="Proteomes" id="UP001595833"/>
    </source>
</evidence>
<protein>
    <submittedName>
        <fullName evidence="4">Uncharacterized protein</fullName>
    </submittedName>
</protein>
<keyword evidence="2" id="KW-0472">Membrane</keyword>
<feature type="compositionally biased region" description="Pro residues" evidence="1">
    <location>
        <begin position="176"/>
        <end position="191"/>
    </location>
</feature>
<evidence type="ECO:0000256" key="1">
    <source>
        <dbReference type="SAM" id="MobiDB-lite"/>
    </source>
</evidence>